<evidence type="ECO:0000313" key="2">
    <source>
        <dbReference type="Proteomes" id="UP001500220"/>
    </source>
</evidence>
<sequence length="46" mass="4970">MRPPTRKRQAQFPQPEAPLHFTAVGDARDLPFDGASADAVLLLLGP</sequence>
<comment type="caution">
    <text evidence="1">The sequence shown here is derived from an EMBL/GenBank/DDBJ whole genome shotgun (WGS) entry which is preliminary data.</text>
</comment>
<gene>
    <name evidence="1" type="ORF">GCM10009545_08890</name>
</gene>
<keyword evidence="2" id="KW-1185">Reference proteome</keyword>
<proteinExistence type="predicted"/>
<dbReference type="RefSeq" id="WP_346072176.1">
    <property type="nucleotide sequence ID" value="NZ_BAAAHC010000003.1"/>
</dbReference>
<accession>A0ABN1C0D7</accession>
<dbReference type="Proteomes" id="UP001500220">
    <property type="component" value="Unassembled WGS sequence"/>
</dbReference>
<name>A0ABN1C0D7_9PSEU</name>
<organism evidence="1 2">
    <name type="scientific">Saccharopolyspora thermophila</name>
    <dbReference type="NCBI Taxonomy" id="89367"/>
    <lineage>
        <taxon>Bacteria</taxon>
        <taxon>Bacillati</taxon>
        <taxon>Actinomycetota</taxon>
        <taxon>Actinomycetes</taxon>
        <taxon>Pseudonocardiales</taxon>
        <taxon>Pseudonocardiaceae</taxon>
        <taxon>Saccharopolyspora</taxon>
    </lineage>
</organism>
<reference evidence="1 2" key="1">
    <citation type="journal article" date="2019" name="Int. J. Syst. Evol. Microbiol.">
        <title>The Global Catalogue of Microorganisms (GCM) 10K type strain sequencing project: providing services to taxonomists for standard genome sequencing and annotation.</title>
        <authorList>
            <consortium name="The Broad Institute Genomics Platform"/>
            <consortium name="The Broad Institute Genome Sequencing Center for Infectious Disease"/>
            <person name="Wu L."/>
            <person name="Ma J."/>
        </authorList>
    </citation>
    <scope>NUCLEOTIDE SEQUENCE [LARGE SCALE GENOMIC DNA]</scope>
    <source>
        <strain evidence="1 2">JCM 10664</strain>
    </source>
</reference>
<dbReference type="EMBL" id="BAAAHC010000003">
    <property type="protein sequence ID" value="GAA0509016.1"/>
    <property type="molecule type" value="Genomic_DNA"/>
</dbReference>
<protein>
    <submittedName>
        <fullName evidence="1">Uncharacterized protein</fullName>
    </submittedName>
</protein>
<evidence type="ECO:0000313" key="1">
    <source>
        <dbReference type="EMBL" id="GAA0509016.1"/>
    </source>
</evidence>